<proteinExistence type="predicted"/>
<dbReference type="SUPFAM" id="SSF53697">
    <property type="entry name" value="SIS domain"/>
    <property type="match status" value="1"/>
</dbReference>
<gene>
    <name evidence="1" type="ORF">S101258_00116</name>
</gene>
<dbReference type="AlphaFoldDB" id="A0A2S3U9Z3"/>
<dbReference type="InterPro" id="IPR046348">
    <property type="entry name" value="SIS_dom_sf"/>
</dbReference>
<dbReference type="Proteomes" id="UP000236990">
    <property type="component" value="Unassembled WGS sequence"/>
</dbReference>
<evidence type="ECO:0000313" key="1">
    <source>
        <dbReference type="EMBL" id="POD89176.1"/>
    </source>
</evidence>
<protein>
    <submittedName>
        <fullName evidence="1">Uncharacterized protein</fullName>
    </submittedName>
</protein>
<dbReference type="GO" id="GO:0097367">
    <property type="term" value="F:carbohydrate derivative binding"/>
    <property type="evidence" value="ECO:0007669"/>
    <property type="project" value="InterPro"/>
</dbReference>
<reference evidence="1 2" key="1">
    <citation type="submission" date="2017-06" db="EMBL/GenBank/DDBJ databases">
        <title>Genome sequence of Lactobacillus plantarum subsp. plantarum strain SRCM101258.</title>
        <authorList>
            <person name="Cho S.H."/>
        </authorList>
    </citation>
    <scope>NUCLEOTIDE SEQUENCE [LARGE SCALE GENOMIC DNA]</scope>
    <source>
        <strain evidence="1 2">SRCM101258</strain>
    </source>
</reference>
<accession>A0A2S3U9Z3</accession>
<dbReference type="Gene3D" id="3.40.50.10490">
    <property type="entry name" value="Glucose-6-phosphate isomerase like protein, domain 1"/>
    <property type="match status" value="1"/>
</dbReference>
<evidence type="ECO:0000313" key="2">
    <source>
        <dbReference type="Proteomes" id="UP000236990"/>
    </source>
</evidence>
<dbReference type="EMBL" id="NKCZ01000037">
    <property type="protein sequence ID" value="POD89176.1"/>
    <property type="molecule type" value="Genomic_DNA"/>
</dbReference>
<name>A0A2S3U9Z3_LACPN</name>
<dbReference type="GO" id="GO:1901135">
    <property type="term" value="P:carbohydrate derivative metabolic process"/>
    <property type="evidence" value="ECO:0007669"/>
    <property type="project" value="InterPro"/>
</dbReference>
<sequence>MNSSVALAKKKHAQVIAITSDEQSRLAELSDLNFASQKQQICEQLALC</sequence>
<organism evidence="1 2">
    <name type="scientific">Lactiplantibacillus plantarum subsp. plantarum</name>
    <dbReference type="NCBI Taxonomy" id="337330"/>
    <lineage>
        <taxon>Bacteria</taxon>
        <taxon>Bacillati</taxon>
        <taxon>Bacillota</taxon>
        <taxon>Bacilli</taxon>
        <taxon>Lactobacillales</taxon>
        <taxon>Lactobacillaceae</taxon>
        <taxon>Lactiplantibacillus</taxon>
    </lineage>
</organism>
<comment type="caution">
    <text evidence="1">The sequence shown here is derived from an EMBL/GenBank/DDBJ whole genome shotgun (WGS) entry which is preliminary data.</text>
</comment>